<sequence>MGRFGREEKDPLGKLGGCCKDKKHRGLGLRCLEALNRALLGKWLWRFPLEGESLWRKIILGIFWEVEGGWITRGVRESYAISLWKDIRKGWEEFSLRTNIQIGNGRRTRFWWDSWNGESKLKDVYPTLFRITSHKNAIVVNLWEREGGRGGHWEIQVRRLFQDWELEEGNISTVDTLMRRGWSMVNICSLCKVSEESTALILIHCDKTKEFWILLLAIFGFNWVFSASVRNLILEWKLKGLEKKRSNLVIGSDLPILESGGEAGDGELQEAESEVSSRAMSM</sequence>
<keyword evidence="2" id="KW-1133">Transmembrane helix</keyword>
<protein>
    <recommendedName>
        <fullName evidence="3">Reverse transcriptase zinc-binding domain-containing protein</fullName>
    </recommendedName>
</protein>
<keyword evidence="2" id="KW-0812">Transmembrane</keyword>
<gene>
    <name evidence="4" type="ORF">CK203_101985</name>
</gene>
<keyword evidence="2" id="KW-0472">Membrane</keyword>
<reference evidence="4 5" key="1">
    <citation type="journal article" date="2018" name="PLoS Genet.">
        <title>Population sequencing reveals clonal diversity and ancestral inbreeding in the grapevine cultivar Chardonnay.</title>
        <authorList>
            <person name="Roach M.J."/>
            <person name="Johnson D.L."/>
            <person name="Bohlmann J."/>
            <person name="van Vuuren H.J."/>
            <person name="Jones S.J."/>
            <person name="Pretorius I.S."/>
            <person name="Schmidt S.A."/>
            <person name="Borneman A.R."/>
        </authorList>
    </citation>
    <scope>NUCLEOTIDE SEQUENCE [LARGE SCALE GENOMIC DNA]</scope>
    <source>
        <strain evidence="5">cv. Chardonnay</strain>
        <tissue evidence="4">Leaf</tissue>
    </source>
</reference>
<dbReference type="EMBL" id="QGNW01001739">
    <property type="protein sequence ID" value="RVW31830.1"/>
    <property type="molecule type" value="Genomic_DNA"/>
</dbReference>
<dbReference type="PANTHER" id="PTHR36617">
    <property type="entry name" value="PROTEIN, PUTATIVE-RELATED"/>
    <property type="match status" value="1"/>
</dbReference>
<dbReference type="Pfam" id="PF13966">
    <property type="entry name" value="zf-RVT"/>
    <property type="match status" value="1"/>
</dbReference>
<name>A0A438D8Q3_VITVI</name>
<dbReference type="AlphaFoldDB" id="A0A438D8Q3"/>
<feature type="domain" description="Reverse transcriptase zinc-binding" evidence="3">
    <location>
        <begin position="158"/>
        <end position="212"/>
    </location>
</feature>
<comment type="caution">
    <text evidence="4">The sequence shown here is derived from an EMBL/GenBank/DDBJ whole genome shotgun (WGS) entry which is preliminary data.</text>
</comment>
<organism evidence="4 5">
    <name type="scientific">Vitis vinifera</name>
    <name type="common">Grape</name>
    <dbReference type="NCBI Taxonomy" id="29760"/>
    <lineage>
        <taxon>Eukaryota</taxon>
        <taxon>Viridiplantae</taxon>
        <taxon>Streptophyta</taxon>
        <taxon>Embryophyta</taxon>
        <taxon>Tracheophyta</taxon>
        <taxon>Spermatophyta</taxon>
        <taxon>Magnoliopsida</taxon>
        <taxon>eudicotyledons</taxon>
        <taxon>Gunneridae</taxon>
        <taxon>Pentapetalae</taxon>
        <taxon>rosids</taxon>
        <taxon>Vitales</taxon>
        <taxon>Vitaceae</taxon>
        <taxon>Viteae</taxon>
        <taxon>Vitis</taxon>
    </lineage>
</organism>
<proteinExistence type="predicted"/>
<dbReference type="PANTHER" id="PTHR36617:SF15">
    <property type="entry name" value="REVERSE TRANSCRIPTASE ZINC-BINDING DOMAIN-CONTAINING PROTEIN"/>
    <property type="match status" value="1"/>
</dbReference>
<dbReference type="Proteomes" id="UP000288805">
    <property type="component" value="Unassembled WGS sequence"/>
</dbReference>
<evidence type="ECO:0000256" key="1">
    <source>
        <dbReference type="SAM" id="MobiDB-lite"/>
    </source>
</evidence>
<evidence type="ECO:0000313" key="5">
    <source>
        <dbReference type="Proteomes" id="UP000288805"/>
    </source>
</evidence>
<evidence type="ECO:0000313" key="4">
    <source>
        <dbReference type="EMBL" id="RVW31830.1"/>
    </source>
</evidence>
<evidence type="ECO:0000256" key="2">
    <source>
        <dbReference type="SAM" id="Phobius"/>
    </source>
</evidence>
<feature type="region of interest" description="Disordered" evidence="1">
    <location>
        <begin position="261"/>
        <end position="282"/>
    </location>
</feature>
<dbReference type="InterPro" id="IPR026960">
    <property type="entry name" value="RVT-Znf"/>
</dbReference>
<evidence type="ECO:0000259" key="3">
    <source>
        <dbReference type="Pfam" id="PF13966"/>
    </source>
</evidence>
<feature type="transmembrane region" description="Helical" evidence="2">
    <location>
        <begin position="211"/>
        <end position="233"/>
    </location>
</feature>
<feature type="compositionally biased region" description="Acidic residues" evidence="1">
    <location>
        <begin position="264"/>
        <end position="273"/>
    </location>
</feature>
<accession>A0A438D8Q3</accession>